<dbReference type="AlphaFoldDB" id="A0A411YH79"/>
<keyword evidence="2" id="KW-0863">Zinc-finger</keyword>
<dbReference type="RefSeq" id="WP_131155613.1">
    <property type="nucleotide sequence ID" value="NZ_CP036402.1"/>
</dbReference>
<dbReference type="KEGG" id="erz:ER308_14315"/>
<evidence type="ECO:0000259" key="6">
    <source>
        <dbReference type="PROSITE" id="PS01358"/>
    </source>
</evidence>
<dbReference type="InterPro" id="IPR046157">
    <property type="entry name" value="DUF6159"/>
</dbReference>
<dbReference type="SMART" id="SM00547">
    <property type="entry name" value="ZnF_RBZ"/>
    <property type="match status" value="2"/>
</dbReference>
<keyword evidence="1" id="KW-0479">Metal-binding</keyword>
<evidence type="ECO:0000256" key="3">
    <source>
        <dbReference type="ARBA" id="ARBA00022833"/>
    </source>
</evidence>
<accession>A0A411YH79</accession>
<feature type="transmembrane region" description="Helical" evidence="5">
    <location>
        <begin position="315"/>
        <end position="333"/>
    </location>
</feature>
<evidence type="ECO:0000313" key="8">
    <source>
        <dbReference type="Proteomes" id="UP000291469"/>
    </source>
</evidence>
<evidence type="ECO:0000256" key="2">
    <source>
        <dbReference type="ARBA" id="ARBA00022771"/>
    </source>
</evidence>
<feature type="transmembrane region" description="Helical" evidence="5">
    <location>
        <begin position="191"/>
        <end position="215"/>
    </location>
</feature>
<feature type="region of interest" description="Disordered" evidence="4">
    <location>
        <begin position="25"/>
        <end position="87"/>
    </location>
</feature>
<keyword evidence="8" id="KW-1185">Reference proteome</keyword>
<feature type="compositionally biased region" description="Low complexity" evidence="4">
    <location>
        <begin position="51"/>
        <end position="63"/>
    </location>
</feature>
<dbReference type="Pfam" id="PF19656">
    <property type="entry name" value="DUF6159"/>
    <property type="match status" value="1"/>
</dbReference>
<evidence type="ECO:0000256" key="5">
    <source>
        <dbReference type="SAM" id="Phobius"/>
    </source>
</evidence>
<feature type="transmembrane region" description="Helical" evidence="5">
    <location>
        <begin position="384"/>
        <end position="410"/>
    </location>
</feature>
<dbReference type="PROSITE" id="PS01358">
    <property type="entry name" value="ZF_RANBP2_1"/>
    <property type="match status" value="1"/>
</dbReference>
<feature type="transmembrane region" description="Helical" evidence="5">
    <location>
        <begin position="235"/>
        <end position="260"/>
    </location>
</feature>
<keyword evidence="3" id="KW-0862">Zinc</keyword>
<evidence type="ECO:0000313" key="7">
    <source>
        <dbReference type="EMBL" id="QBI20618.1"/>
    </source>
</evidence>
<dbReference type="Proteomes" id="UP000291469">
    <property type="component" value="Chromosome"/>
</dbReference>
<evidence type="ECO:0000256" key="4">
    <source>
        <dbReference type="SAM" id="MobiDB-lite"/>
    </source>
</evidence>
<dbReference type="OrthoDB" id="5637493at2"/>
<feature type="domain" description="RanBP2-type" evidence="6">
    <location>
        <begin position="97"/>
        <end position="116"/>
    </location>
</feature>
<dbReference type="InterPro" id="IPR001876">
    <property type="entry name" value="Znf_RanBP2"/>
</dbReference>
<feature type="compositionally biased region" description="Polar residues" evidence="4">
    <location>
        <begin position="74"/>
        <end position="87"/>
    </location>
</feature>
<organism evidence="7 8">
    <name type="scientific">Egibacter rhizosphaerae</name>
    <dbReference type="NCBI Taxonomy" id="1670831"/>
    <lineage>
        <taxon>Bacteria</taxon>
        <taxon>Bacillati</taxon>
        <taxon>Actinomycetota</taxon>
        <taxon>Nitriliruptoria</taxon>
        <taxon>Egibacterales</taxon>
        <taxon>Egibacteraceae</taxon>
        <taxon>Egibacter</taxon>
    </lineage>
</organism>
<name>A0A411YH79_9ACTN</name>
<gene>
    <name evidence="7" type="ORF">ER308_14315</name>
</gene>
<protein>
    <recommendedName>
        <fullName evidence="6">RanBP2-type domain-containing protein</fullName>
    </recommendedName>
</protein>
<evidence type="ECO:0000256" key="1">
    <source>
        <dbReference type="ARBA" id="ARBA00022723"/>
    </source>
</evidence>
<feature type="transmembrane region" description="Helical" evidence="5">
    <location>
        <begin position="354"/>
        <end position="378"/>
    </location>
</feature>
<keyword evidence="5" id="KW-0812">Transmembrane</keyword>
<keyword evidence="5" id="KW-1133">Transmembrane helix</keyword>
<reference evidence="7 8" key="1">
    <citation type="submission" date="2019-01" db="EMBL/GenBank/DDBJ databases">
        <title>Egibacter rhizosphaerae EGI 80759T.</title>
        <authorList>
            <person name="Chen D.-D."/>
            <person name="Tian Y."/>
            <person name="Jiao J.-Y."/>
            <person name="Zhang X.-T."/>
            <person name="Zhang Y.-G."/>
            <person name="Zhang Y."/>
            <person name="Xiao M."/>
            <person name="Shu W.-S."/>
            <person name="Li W.-J."/>
        </authorList>
    </citation>
    <scope>NUCLEOTIDE SEQUENCE [LARGE SCALE GENOMIC DNA]</scope>
    <source>
        <strain evidence="7 8">EGI 80759</strain>
    </source>
</reference>
<dbReference type="GO" id="GO:0008270">
    <property type="term" value="F:zinc ion binding"/>
    <property type="evidence" value="ECO:0007669"/>
    <property type="project" value="UniProtKB-KW"/>
</dbReference>
<proteinExistence type="predicted"/>
<feature type="transmembrane region" description="Helical" evidence="5">
    <location>
        <begin position="281"/>
        <end position="300"/>
    </location>
</feature>
<sequence length="439" mass="46224">MTSEHRCGACGARNGPGATWCSLCHARLPEPPGPERSAPDPEALLAGLPGSEPEPSEPTATASRQDPWPASPREATSSPGSAIPTSEQAFEQVRNEWLCSACGRRNLVSAQRCEGCGVHATGMMAIQAGLERDRSGVRNADTGLPHPGVPGAIGVGRAPAGGFLGWIASSFASGLQLALLSFRLATRHPQLMLVPAVTVVVSALLALSIAAIAGVEVLALLDPASWEHLDLAERVAYLILFVVSYLLAILAQAVLVVAFTDRFDGRPVDLSRAVRQVVRHLGPLARWALVDAAVGFVLDMVSERVNRTVGFAGKLAWHTLTVLVVPMIAVEGIPVREAIRRSRWLIGRVWSRSLVSGFGLGLLVTVLAFVTVLTTVLIATVQPLIGLVLLLVGLVAIQLLAAVAGSALAASLYRYALTGEVPSPFTPRVLRVPGHMQSA</sequence>
<feature type="transmembrane region" description="Helical" evidence="5">
    <location>
        <begin position="163"/>
        <end position="184"/>
    </location>
</feature>
<dbReference type="EMBL" id="CP036402">
    <property type="protein sequence ID" value="QBI20618.1"/>
    <property type="molecule type" value="Genomic_DNA"/>
</dbReference>
<keyword evidence="5" id="KW-0472">Membrane</keyword>